<comment type="caution">
    <text evidence="1">The sequence shown here is derived from an EMBL/GenBank/DDBJ whole genome shotgun (WGS) entry which is preliminary data.</text>
</comment>
<feature type="non-terminal residue" evidence="1">
    <location>
        <position position="45"/>
    </location>
</feature>
<dbReference type="AlphaFoldDB" id="A0A8J2L540"/>
<keyword evidence="2" id="KW-1185">Reference proteome</keyword>
<dbReference type="EMBL" id="CAJVCH010539680">
    <property type="protein sequence ID" value="CAG7826416.1"/>
    <property type="molecule type" value="Genomic_DNA"/>
</dbReference>
<evidence type="ECO:0000313" key="1">
    <source>
        <dbReference type="EMBL" id="CAG7826416.1"/>
    </source>
</evidence>
<organism evidence="1 2">
    <name type="scientific">Allacma fusca</name>
    <dbReference type="NCBI Taxonomy" id="39272"/>
    <lineage>
        <taxon>Eukaryota</taxon>
        <taxon>Metazoa</taxon>
        <taxon>Ecdysozoa</taxon>
        <taxon>Arthropoda</taxon>
        <taxon>Hexapoda</taxon>
        <taxon>Collembola</taxon>
        <taxon>Symphypleona</taxon>
        <taxon>Sminthuridae</taxon>
        <taxon>Allacma</taxon>
    </lineage>
</organism>
<reference evidence="1" key="1">
    <citation type="submission" date="2021-06" db="EMBL/GenBank/DDBJ databases">
        <authorList>
            <person name="Hodson N. C."/>
            <person name="Mongue J. A."/>
            <person name="Jaron S. K."/>
        </authorList>
    </citation>
    <scope>NUCLEOTIDE SEQUENCE</scope>
</reference>
<proteinExistence type="predicted"/>
<sequence length="45" mass="5186">MHEILHFSYMQPERRSEFLDDGMAGHFGPICQMRVSVPSYQRGSG</sequence>
<dbReference type="Proteomes" id="UP000708208">
    <property type="component" value="Unassembled WGS sequence"/>
</dbReference>
<accession>A0A8J2L540</accession>
<protein>
    <submittedName>
        <fullName evidence="1">Uncharacterized protein</fullName>
    </submittedName>
</protein>
<gene>
    <name evidence="1" type="ORF">AFUS01_LOCUS36469</name>
</gene>
<evidence type="ECO:0000313" key="2">
    <source>
        <dbReference type="Proteomes" id="UP000708208"/>
    </source>
</evidence>
<name>A0A8J2L540_9HEXA</name>